<organism evidence="1 2">
    <name type="scientific">Alicyclobacillus fodiniaquatilis</name>
    <dbReference type="NCBI Taxonomy" id="1661150"/>
    <lineage>
        <taxon>Bacteria</taxon>
        <taxon>Bacillati</taxon>
        <taxon>Bacillota</taxon>
        <taxon>Bacilli</taxon>
        <taxon>Bacillales</taxon>
        <taxon>Alicyclobacillaceae</taxon>
        <taxon>Alicyclobacillus</taxon>
    </lineage>
</organism>
<evidence type="ECO:0000313" key="2">
    <source>
        <dbReference type="Proteomes" id="UP001597079"/>
    </source>
</evidence>
<name>A0ABW4JK79_9BACL</name>
<dbReference type="EMBL" id="JBHUCX010000033">
    <property type="protein sequence ID" value="MFD1675640.1"/>
    <property type="molecule type" value="Genomic_DNA"/>
</dbReference>
<dbReference type="Proteomes" id="UP001597079">
    <property type="component" value="Unassembled WGS sequence"/>
</dbReference>
<keyword evidence="2" id="KW-1185">Reference proteome</keyword>
<reference evidence="2" key="1">
    <citation type="journal article" date="2019" name="Int. J. Syst. Evol. Microbiol.">
        <title>The Global Catalogue of Microorganisms (GCM) 10K type strain sequencing project: providing services to taxonomists for standard genome sequencing and annotation.</title>
        <authorList>
            <consortium name="The Broad Institute Genomics Platform"/>
            <consortium name="The Broad Institute Genome Sequencing Center for Infectious Disease"/>
            <person name="Wu L."/>
            <person name="Ma J."/>
        </authorList>
    </citation>
    <scope>NUCLEOTIDE SEQUENCE [LARGE SCALE GENOMIC DNA]</scope>
    <source>
        <strain evidence="2">CGMCC 1.12286</strain>
    </source>
</reference>
<proteinExistence type="predicted"/>
<gene>
    <name evidence="1" type="ORF">ACFSB2_13140</name>
</gene>
<accession>A0ABW4JK79</accession>
<protein>
    <submittedName>
        <fullName evidence="1">Uncharacterized protein</fullName>
    </submittedName>
</protein>
<sequence>MSAVLLRWNTSVRRSLIWEKSRVRRSFSASVFCFPTLYPLGGISTPNVHDFQSQKKYQPVAEELARIRALPTMKYEDVPDVNNTEKYEWVQVQIGPDSKYGRVMFCLKTGIKRSQTMGEFYGTSTVD</sequence>
<comment type="caution">
    <text evidence="1">The sequence shown here is derived from an EMBL/GenBank/DDBJ whole genome shotgun (WGS) entry which is preliminary data.</text>
</comment>
<evidence type="ECO:0000313" key="1">
    <source>
        <dbReference type="EMBL" id="MFD1675640.1"/>
    </source>
</evidence>
<dbReference type="RefSeq" id="WP_377943526.1">
    <property type="nucleotide sequence ID" value="NZ_JBHUCX010000033.1"/>
</dbReference>